<keyword evidence="3" id="KW-1185">Reference proteome</keyword>
<gene>
    <name evidence="2" type="ORF">PMIN01_10734</name>
</gene>
<comment type="caution">
    <text evidence="2">The sequence shown here is derived from an EMBL/GenBank/DDBJ whole genome shotgun (WGS) entry which is preliminary data.</text>
</comment>
<dbReference type="EMBL" id="WJXW01000012">
    <property type="protein sequence ID" value="KAF9731717.1"/>
    <property type="molecule type" value="Genomic_DNA"/>
</dbReference>
<feature type="region of interest" description="Disordered" evidence="1">
    <location>
        <begin position="482"/>
        <end position="520"/>
    </location>
</feature>
<accession>A0A9P6G9P6</accession>
<dbReference type="CDD" id="cd22997">
    <property type="entry name" value="GT_LH"/>
    <property type="match status" value="1"/>
</dbReference>
<protein>
    <submittedName>
        <fullName evidence="2">Uncharacterized protein</fullName>
    </submittedName>
</protein>
<dbReference type="Proteomes" id="UP000756921">
    <property type="component" value="Unassembled WGS sequence"/>
</dbReference>
<organism evidence="2 3">
    <name type="scientific">Paraphaeosphaeria minitans</name>
    <dbReference type="NCBI Taxonomy" id="565426"/>
    <lineage>
        <taxon>Eukaryota</taxon>
        <taxon>Fungi</taxon>
        <taxon>Dikarya</taxon>
        <taxon>Ascomycota</taxon>
        <taxon>Pezizomycotina</taxon>
        <taxon>Dothideomycetes</taxon>
        <taxon>Pleosporomycetidae</taxon>
        <taxon>Pleosporales</taxon>
        <taxon>Massarineae</taxon>
        <taxon>Didymosphaeriaceae</taxon>
        <taxon>Paraphaeosphaeria</taxon>
    </lineage>
</organism>
<reference evidence="2" key="1">
    <citation type="journal article" date="2020" name="Mol. Plant Microbe Interact.">
        <title>Genome Sequence of the Biocontrol Agent Coniothyrium minitans strain Conio (IMI 134523).</title>
        <authorList>
            <person name="Patel D."/>
            <person name="Shittu T.A."/>
            <person name="Baroncelli R."/>
            <person name="Muthumeenakshi S."/>
            <person name="Osborne T.H."/>
            <person name="Janganan T.K."/>
            <person name="Sreenivasaprasad S."/>
        </authorList>
    </citation>
    <scope>NUCLEOTIDE SEQUENCE</scope>
    <source>
        <strain evidence="2">Conio</strain>
    </source>
</reference>
<name>A0A9P6G9P6_9PLEO</name>
<proteinExistence type="predicted"/>
<feature type="compositionally biased region" description="Basic and acidic residues" evidence="1">
    <location>
        <begin position="495"/>
        <end position="520"/>
    </location>
</feature>
<sequence>MLSMPRPRALFVAVGFVFITLITFYSSLSGSSVSQRTFDVDLEVALDVAQESSNTRGFHLLTTATGNDLNVCRLLLSAAVLSYPPTVLLAWKGEGDFDAAETHLAKVRAPLRYFDTLPKSSEDDLVLLIDGYDVIFQLGPDVLLQRYHEVVKASNERLEGQFGAEHVKKHNMYTTILFGPDVLCYPVDFRRPACWIVPESTLPRNAFGSETDKNDEHRRPRWLNSGTMLGPVKDLRRLFEATMDKVNQTWDPEFYGRNSDQMYLADIWADQEFVRMTSTGQNATIPLPDQVPDEVKPDVFTPAPEVREKAEQHIGIDYESRMFQTVALFYDILQWATFDRPRTFVTKDEIHQFSLKLPKDVEQSKAPYRALDQWGWGNAWLKRRSWKDVPLGINTVTKNMFPIIHFTGLKNYRDEWWDRMWFFPHAEKLLKAKPDRTVITTLDGDDWVPYLPYGKQSARGDAWADQGELLNWDALCGEHESALYNGWRPPPPEPEPEKEGQQEKHEEEKKDGKQDGKQDE</sequence>
<evidence type="ECO:0000313" key="2">
    <source>
        <dbReference type="EMBL" id="KAF9731717.1"/>
    </source>
</evidence>
<dbReference type="OrthoDB" id="422736at2759"/>
<dbReference type="PANTHER" id="PTHR36587:SF2">
    <property type="entry name" value="EXPRESSION SITE-ASSOCIATED GENE 3 (ESAG3)-LIKE PROTEIN"/>
    <property type="match status" value="1"/>
</dbReference>
<evidence type="ECO:0000256" key="1">
    <source>
        <dbReference type="SAM" id="MobiDB-lite"/>
    </source>
</evidence>
<evidence type="ECO:0000313" key="3">
    <source>
        <dbReference type="Proteomes" id="UP000756921"/>
    </source>
</evidence>
<dbReference type="AlphaFoldDB" id="A0A9P6G9P6"/>
<dbReference type="PANTHER" id="PTHR36587">
    <property type="entry name" value="EXPRESSION SITE-ASSOCIATED GENE 3 (ESAG3)-LIKE PROTEIN"/>
    <property type="match status" value="1"/>
</dbReference>